<sequence length="296" mass="32914">MPDQASDLLKNHPSMQAEGLFGIPGGWTMPFGLWRARRGFDITYRPHDHASLSFVRSGGPVERLDGRFTGRKGGAHPDSFMLYPGGLSRRYRADSAVAICQIYFTSEFVASVYEEDSGASASGLELRDDRILATDPALRRMVDLYVRRAGDTKNPASVLEAESYGVLLTLHLLGHHSNRAAPPRRAARGLPSRVLQDVLDFIEANLADEVPLARIARVAGLSPRHFCTSFTRSMGVTPHRYLLMRRIEKAKELMLKGERLADVAFHCGFSSQQHFTSMFRRVTTMPPGAWLSLINS</sequence>
<evidence type="ECO:0000256" key="3">
    <source>
        <dbReference type="ARBA" id="ARBA00023163"/>
    </source>
</evidence>
<dbReference type="SMART" id="SM00342">
    <property type="entry name" value="HTH_ARAC"/>
    <property type="match status" value="1"/>
</dbReference>
<dbReference type="RefSeq" id="WP_188851208.1">
    <property type="nucleotide sequence ID" value="NZ_BMJJ01000005.1"/>
</dbReference>
<name>A0A916XZD9_9HYPH</name>
<keyword evidence="6" id="KW-1185">Reference proteome</keyword>
<dbReference type="EMBL" id="BMJJ01000005">
    <property type="protein sequence ID" value="GGD21830.1"/>
    <property type="molecule type" value="Genomic_DNA"/>
</dbReference>
<dbReference type="PANTHER" id="PTHR46796:SF6">
    <property type="entry name" value="ARAC SUBFAMILY"/>
    <property type="match status" value="1"/>
</dbReference>
<dbReference type="PANTHER" id="PTHR46796">
    <property type="entry name" value="HTH-TYPE TRANSCRIPTIONAL ACTIVATOR RHAS-RELATED"/>
    <property type="match status" value="1"/>
</dbReference>
<dbReference type="InterPro" id="IPR018060">
    <property type="entry name" value="HTH_AraC"/>
</dbReference>
<keyword evidence="2" id="KW-0238">DNA-binding</keyword>
<keyword evidence="3" id="KW-0804">Transcription</keyword>
<gene>
    <name evidence="5" type="ORF">GCM10011335_25970</name>
</gene>
<dbReference type="InterPro" id="IPR050204">
    <property type="entry name" value="AraC_XylS_family_regulators"/>
</dbReference>
<organism evidence="5 6">
    <name type="scientific">Aureimonas glaciei</name>
    <dbReference type="NCBI Taxonomy" id="1776957"/>
    <lineage>
        <taxon>Bacteria</taxon>
        <taxon>Pseudomonadati</taxon>
        <taxon>Pseudomonadota</taxon>
        <taxon>Alphaproteobacteria</taxon>
        <taxon>Hyphomicrobiales</taxon>
        <taxon>Aurantimonadaceae</taxon>
        <taxon>Aureimonas</taxon>
    </lineage>
</organism>
<reference evidence="5" key="2">
    <citation type="submission" date="2020-09" db="EMBL/GenBank/DDBJ databases">
        <authorList>
            <person name="Sun Q."/>
            <person name="Zhou Y."/>
        </authorList>
    </citation>
    <scope>NUCLEOTIDE SEQUENCE</scope>
    <source>
        <strain evidence="5">CGMCC 1.15493</strain>
    </source>
</reference>
<evidence type="ECO:0000259" key="4">
    <source>
        <dbReference type="PROSITE" id="PS01124"/>
    </source>
</evidence>
<accession>A0A916XZD9</accession>
<dbReference type="PROSITE" id="PS01124">
    <property type="entry name" value="HTH_ARAC_FAMILY_2"/>
    <property type="match status" value="1"/>
</dbReference>
<dbReference type="InterPro" id="IPR009057">
    <property type="entry name" value="Homeodomain-like_sf"/>
</dbReference>
<evidence type="ECO:0000313" key="6">
    <source>
        <dbReference type="Proteomes" id="UP000613160"/>
    </source>
</evidence>
<proteinExistence type="predicted"/>
<dbReference type="Pfam" id="PF12833">
    <property type="entry name" value="HTH_18"/>
    <property type="match status" value="1"/>
</dbReference>
<feature type="domain" description="HTH araC/xylS-type" evidence="4">
    <location>
        <begin position="196"/>
        <end position="293"/>
    </location>
</feature>
<comment type="caution">
    <text evidence="5">The sequence shown here is derived from an EMBL/GenBank/DDBJ whole genome shotgun (WGS) entry which is preliminary data.</text>
</comment>
<keyword evidence="1" id="KW-0805">Transcription regulation</keyword>
<dbReference type="GO" id="GO:0003700">
    <property type="term" value="F:DNA-binding transcription factor activity"/>
    <property type="evidence" value="ECO:0007669"/>
    <property type="project" value="InterPro"/>
</dbReference>
<evidence type="ECO:0000256" key="1">
    <source>
        <dbReference type="ARBA" id="ARBA00023015"/>
    </source>
</evidence>
<dbReference type="Proteomes" id="UP000613160">
    <property type="component" value="Unassembled WGS sequence"/>
</dbReference>
<dbReference type="AlphaFoldDB" id="A0A916XZD9"/>
<evidence type="ECO:0000313" key="5">
    <source>
        <dbReference type="EMBL" id="GGD21830.1"/>
    </source>
</evidence>
<dbReference type="SUPFAM" id="SSF46689">
    <property type="entry name" value="Homeodomain-like"/>
    <property type="match status" value="2"/>
</dbReference>
<dbReference type="Gene3D" id="1.10.10.60">
    <property type="entry name" value="Homeodomain-like"/>
    <property type="match status" value="2"/>
</dbReference>
<protein>
    <submittedName>
        <fullName evidence="5">AraC family transcriptional regulator</fullName>
    </submittedName>
</protein>
<evidence type="ECO:0000256" key="2">
    <source>
        <dbReference type="ARBA" id="ARBA00023125"/>
    </source>
</evidence>
<reference evidence="5" key="1">
    <citation type="journal article" date="2014" name="Int. J. Syst. Evol. Microbiol.">
        <title>Complete genome sequence of Corynebacterium casei LMG S-19264T (=DSM 44701T), isolated from a smear-ripened cheese.</title>
        <authorList>
            <consortium name="US DOE Joint Genome Institute (JGI-PGF)"/>
            <person name="Walter F."/>
            <person name="Albersmeier A."/>
            <person name="Kalinowski J."/>
            <person name="Ruckert C."/>
        </authorList>
    </citation>
    <scope>NUCLEOTIDE SEQUENCE</scope>
    <source>
        <strain evidence="5">CGMCC 1.15493</strain>
    </source>
</reference>
<dbReference type="GO" id="GO:0043565">
    <property type="term" value="F:sequence-specific DNA binding"/>
    <property type="evidence" value="ECO:0007669"/>
    <property type="project" value="InterPro"/>
</dbReference>